<gene>
    <name evidence="1" type="ORF">LCPAC401_02300</name>
</gene>
<name>A0A481ZB84_9VIRU</name>
<reference evidence="1" key="1">
    <citation type="journal article" date="2019" name="MBio">
        <title>Virus Genomes from Deep Sea Sediments Expand the Ocean Megavirome and Support Independent Origins of Viral Gigantism.</title>
        <authorList>
            <person name="Backstrom D."/>
            <person name="Yutin N."/>
            <person name="Jorgensen S.L."/>
            <person name="Dharamshi J."/>
            <person name="Homa F."/>
            <person name="Zaremba-Niedwiedzka K."/>
            <person name="Spang A."/>
            <person name="Wolf Y.I."/>
            <person name="Koonin E.V."/>
            <person name="Ettema T.J."/>
        </authorList>
    </citation>
    <scope>NUCLEOTIDE SEQUENCE</scope>
</reference>
<accession>A0A481ZB84</accession>
<protein>
    <recommendedName>
        <fullName evidence="2">Endonuclease</fullName>
    </recommendedName>
</protein>
<evidence type="ECO:0008006" key="2">
    <source>
        <dbReference type="Google" id="ProtNLM"/>
    </source>
</evidence>
<evidence type="ECO:0000313" key="1">
    <source>
        <dbReference type="EMBL" id="QBK92592.1"/>
    </source>
</evidence>
<organism evidence="1">
    <name type="scientific">Pithovirus LCPAC401</name>
    <dbReference type="NCBI Taxonomy" id="2506595"/>
    <lineage>
        <taxon>Viruses</taxon>
        <taxon>Pithoviruses</taxon>
    </lineage>
</organism>
<dbReference type="EMBL" id="MK500579">
    <property type="protein sequence ID" value="QBK92592.1"/>
    <property type="molecule type" value="Genomic_DNA"/>
</dbReference>
<proteinExistence type="predicted"/>
<sequence length="225" mass="26165">MVNSDSNRICDKTASSKYNGYCVPCFVESFPDDELSKTVYLRIKELDFKKYLDKTFPDEFVYNKRVITPGEKMTVHNRHLDFQKKEGNCLIIVELDEAQHKYYDPVDEKQRIDDIYDDAKSNIVLVKMNPDNYRIDGVLTKTPIVERYEALADKVREIKDRINNGSGYSEWLTEYKLFFDNGVYIRIPKVIKNQCIGITRKNKRCKNGSKGDGDVCRAHGSYSLL</sequence>